<dbReference type="NCBIfam" id="TIGR00018">
    <property type="entry name" value="panC"/>
    <property type="match status" value="1"/>
</dbReference>
<dbReference type="EMBL" id="JBDIML010000005">
    <property type="protein sequence ID" value="MEN2768475.1"/>
    <property type="molecule type" value="Genomic_DNA"/>
</dbReference>
<dbReference type="PANTHER" id="PTHR21299">
    <property type="entry name" value="CYTIDYLATE KINASE/PANTOATE-BETA-ALANINE LIGASE"/>
    <property type="match status" value="1"/>
</dbReference>
<sequence>MKLVTTIKEMREQVRRWKAANLTIGFVPTMGFLHEGHASLIRQAAEECDKVVVSIFVNPMQFGPTEDLASYPRDIDHDKGVCLENGAQLIFFPEVSELYPDGFSSFVNMDGLTNGLCGTSRPEHFRGVCTVVTKLFNIVQPDRAFFGQKDAQQLAIIRRMTIDLSFPIEIIGCPIVREPDGLALSSRNKYLNEEERTAAHCLSAGLNIGKSLFENRERDTHAIKTAVLARISQEALARVDYVEVVDPDSMQPIEKIDNAALCAVAVFIGKTRLIDNIILED</sequence>
<evidence type="ECO:0000256" key="5">
    <source>
        <dbReference type="ARBA" id="ARBA00022655"/>
    </source>
</evidence>
<proteinExistence type="inferred from homology"/>
<comment type="function">
    <text evidence="9">Catalyzes the condensation of pantoate with beta-alanine in an ATP-dependent reaction via a pantoyl-adenylate intermediate.</text>
</comment>
<dbReference type="Pfam" id="PF02569">
    <property type="entry name" value="Pantoate_ligase"/>
    <property type="match status" value="1"/>
</dbReference>
<dbReference type="InterPro" id="IPR014729">
    <property type="entry name" value="Rossmann-like_a/b/a_fold"/>
</dbReference>
<gene>
    <name evidence="9 10" type="primary">panC</name>
    <name evidence="10" type="ORF">ABC228_14930</name>
</gene>
<evidence type="ECO:0000256" key="1">
    <source>
        <dbReference type="ARBA" id="ARBA00004990"/>
    </source>
</evidence>
<dbReference type="GO" id="GO:0004592">
    <property type="term" value="F:pantoate-beta-alanine ligase activity"/>
    <property type="evidence" value="ECO:0007669"/>
    <property type="project" value="UniProtKB-EC"/>
</dbReference>
<dbReference type="Proteomes" id="UP001444625">
    <property type="component" value="Unassembled WGS sequence"/>
</dbReference>
<dbReference type="CDD" id="cd00560">
    <property type="entry name" value="PanC"/>
    <property type="match status" value="1"/>
</dbReference>
<feature type="binding site" evidence="9">
    <location>
        <begin position="30"/>
        <end position="37"/>
    </location>
    <ligand>
        <name>ATP</name>
        <dbReference type="ChEBI" id="CHEBI:30616"/>
    </ligand>
</feature>
<name>A0ABU9XKD9_9BACI</name>
<dbReference type="Gene3D" id="3.40.50.620">
    <property type="entry name" value="HUPs"/>
    <property type="match status" value="1"/>
</dbReference>
<comment type="pathway">
    <text evidence="1 9">Cofactor biosynthesis; (R)-pantothenate biosynthesis; (R)-pantothenate from (R)-pantoate and beta-alanine: step 1/1.</text>
</comment>
<dbReference type="HAMAP" id="MF_00158">
    <property type="entry name" value="PanC"/>
    <property type="match status" value="1"/>
</dbReference>
<organism evidence="10 11">
    <name type="scientific">Ornithinibacillus xuwenensis</name>
    <dbReference type="NCBI Taxonomy" id="3144668"/>
    <lineage>
        <taxon>Bacteria</taxon>
        <taxon>Bacillati</taxon>
        <taxon>Bacillota</taxon>
        <taxon>Bacilli</taxon>
        <taxon>Bacillales</taxon>
        <taxon>Bacillaceae</taxon>
        <taxon>Ornithinibacillus</taxon>
    </lineage>
</organism>
<feature type="binding site" evidence="9">
    <location>
        <position position="153"/>
    </location>
    <ligand>
        <name>(R)-pantoate</name>
        <dbReference type="ChEBI" id="CHEBI:15980"/>
    </ligand>
</feature>
<feature type="active site" description="Proton donor" evidence="9">
    <location>
        <position position="37"/>
    </location>
</feature>
<feature type="binding site" evidence="9">
    <location>
        <position position="61"/>
    </location>
    <ligand>
        <name>beta-alanine</name>
        <dbReference type="ChEBI" id="CHEBI:57966"/>
    </ligand>
</feature>
<dbReference type="InterPro" id="IPR042176">
    <property type="entry name" value="Pantoate_ligase_C"/>
</dbReference>
<feature type="binding site" evidence="9">
    <location>
        <position position="176"/>
    </location>
    <ligand>
        <name>ATP</name>
        <dbReference type="ChEBI" id="CHEBI:30616"/>
    </ligand>
</feature>
<dbReference type="InterPro" id="IPR003721">
    <property type="entry name" value="Pantoate_ligase"/>
</dbReference>
<protein>
    <recommendedName>
        <fullName evidence="9">Pantothenate synthetase</fullName>
        <shortName evidence="9">PS</shortName>
        <ecNumber evidence="9">6.3.2.1</ecNumber>
    </recommendedName>
    <alternativeName>
        <fullName evidence="9">Pantoate--beta-alanine ligase</fullName>
    </alternativeName>
    <alternativeName>
        <fullName evidence="9">Pantoate-activating enzyme</fullName>
    </alternativeName>
</protein>
<dbReference type="InterPro" id="IPR004821">
    <property type="entry name" value="Cyt_trans-like"/>
</dbReference>
<accession>A0ABU9XKD9</accession>
<dbReference type="NCBIfam" id="TIGR00125">
    <property type="entry name" value="cyt_tran_rel"/>
    <property type="match status" value="1"/>
</dbReference>
<feature type="binding site" evidence="9">
    <location>
        <begin position="184"/>
        <end position="187"/>
    </location>
    <ligand>
        <name>ATP</name>
        <dbReference type="ChEBI" id="CHEBI:30616"/>
    </ligand>
</feature>
<comment type="catalytic activity">
    <reaction evidence="8 9">
        <text>(R)-pantoate + beta-alanine + ATP = (R)-pantothenate + AMP + diphosphate + H(+)</text>
        <dbReference type="Rhea" id="RHEA:10912"/>
        <dbReference type="ChEBI" id="CHEBI:15378"/>
        <dbReference type="ChEBI" id="CHEBI:15980"/>
        <dbReference type="ChEBI" id="CHEBI:29032"/>
        <dbReference type="ChEBI" id="CHEBI:30616"/>
        <dbReference type="ChEBI" id="CHEBI:33019"/>
        <dbReference type="ChEBI" id="CHEBI:57966"/>
        <dbReference type="ChEBI" id="CHEBI:456215"/>
        <dbReference type="EC" id="6.3.2.1"/>
    </reaction>
</comment>
<evidence type="ECO:0000256" key="4">
    <source>
        <dbReference type="ARBA" id="ARBA00022598"/>
    </source>
</evidence>
<reference evidence="10 11" key="1">
    <citation type="submission" date="2024-05" db="EMBL/GenBank/DDBJ databases">
        <authorList>
            <person name="Haq I."/>
            <person name="Ullah Z."/>
            <person name="Ahmad R."/>
            <person name="Li M."/>
            <person name="Tong Y."/>
        </authorList>
    </citation>
    <scope>NUCLEOTIDE SEQUENCE [LARGE SCALE GENOMIC DNA]</scope>
    <source>
        <strain evidence="10 11">16A2E</strain>
    </source>
</reference>
<comment type="miscellaneous">
    <text evidence="9">The reaction proceeds by a bi uni uni bi ping pong mechanism.</text>
</comment>
<feature type="binding site" evidence="9">
    <location>
        <begin position="147"/>
        <end position="150"/>
    </location>
    <ligand>
        <name>ATP</name>
        <dbReference type="ChEBI" id="CHEBI:30616"/>
    </ligand>
</feature>
<dbReference type="PANTHER" id="PTHR21299:SF1">
    <property type="entry name" value="PANTOATE--BETA-ALANINE LIGASE"/>
    <property type="match status" value="1"/>
</dbReference>
<comment type="similarity">
    <text evidence="2 9">Belongs to the pantothenate synthetase family.</text>
</comment>
<keyword evidence="6 9" id="KW-0547">Nucleotide-binding</keyword>
<feature type="binding site" evidence="9">
    <location>
        <position position="61"/>
    </location>
    <ligand>
        <name>(R)-pantoate</name>
        <dbReference type="ChEBI" id="CHEBI:15980"/>
    </ligand>
</feature>
<evidence type="ECO:0000256" key="8">
    <source>
        <dbReference type="ARBA" id="ARBA00048258"/>
    </source>
</evidence>
<evidence type="ECO:0000256" key="6">
    <source>
        <dbReference type="ARBA" id="ARBA00022741"/>
    </source>
</evidence>
<keyword evidence="5 9" id="KW-0566">Pantothenate biosynthesis</keyword>
<evidence type="ECO:0000313" key="11">
    <source>
        <dbReference type="Proteomes" id="UP001444625"/>
    </source>
</evidence>
<keyword evidence="7 9" id="KW-0067">ATP-binding</keyword>
<evidence type="ECO:0000256" key="2">
    <source>
        <dbReference type="ARBA" id="ARBA00009256"/>
    </source>
</evidence>
<dbReference type="Gene3D" id="3.30.1300.10">
    <property type="entry name" value="Pantoate-beta-alanine ligase, C-terminal domain"/>
    <property type="match status" value="1"/>
</dbReference>
<dbReference type="EC" id="6.3.2.1" evidence="9"/>
<evidence type="ECO:0000256" key="7">
    <source>
        <dbReference type="ARBA" id="ARBA00022840"/>
    </source>
</evidence>
<evidence type="ECO:0000313" key="10">
    <source>
        <dbReference type="EMBL" id="MEN2768475.1"/>
    </source>
</evidence>
<comment type="caution">
    <text evidence="10">The sequence shown here is derived from an EMBL/GenBank/DDBJ whole genome shotgun (WGS) entry which is preliminary data.</text>
</comment>
<evidence type="ECO:0000256" key="9">
    <source>
        <dbReference type="HAMAP-Rule" id="MF_00158"/>
    </source>
</evidence>
<keyword evidence="4 9" id="KW-0436">Ligase</keyword>
<keyword evidence="3 9" id="KW-0963">Cytoplasm</keyword>
<comment type="subcellular location">
    <subcellularLocation>
        <location evidence="9">Cytoplasm</location>
    </subcellularLocation>
</comment>
<dbReference type="SUPFAM" id="SSF52374">
    <property type="entry name" value="Nucleotidylyl transferase"/>
    <property type="match status" value="1"/>
</dbReference>
<keyword evidence="11" id="KW-1185">Reference proteome</keyword>
<evidence type="ECO:0000256" key="3">
    <source>
        <dbReference type="ARBA" id="ARBA00022490"/>
    </source>
</evidence>
<comment type="subunit">
    <text evidence="9">Homodimer.</text>
</comment>